<keyword evidence="2" id="KW-1185">Reference proteome</keyword>
<dbReference type="Proteomes" id="UP000199440">
    <property type="component" value="Unassembled WGS sequence"/>
</dbReference>
<proteinExistence type="predicted"/>
<protein>
    <submittedName>
        <fullName evidence="1">Uncharacterized protein</fullName>
    </submittedName>
</protein>
<gene>
    <name evidence="1" type="ORF">SAMN04488514_101598</name>
</gene>
<reference evidence="1 2" key="1">
    <citation type="submission" date="2016-10" db="EMBL/GenBank/DDBJ databases">
        <authorList>
            <person name="de Groot N.N."/>
        </authorList>
    </citation>
    <scope>NUCLEOTIDE SEQUENCE [LARGE SCALE GENOMIC DNA]</scope>
    <source>
        <strain evidence="1 2">DSM 19886</strain>
    </source>
</reference>
<evidence type="ECO:0000313" key="2">
    <source>
        <dbReference type="Proteomes" id="UP000199440"/>
    </source>
</evidence>
<sequence length="46" mass="5240">MENRKLKLKDNKKAYTGLSDTGFWYLTQSIALLTKSAKSFDVTLTL</sequence>
<organism evidence="1 2">
    <name type="scientific">Kriegella aquimaris</name>
    <dbReference type="NCBI Taxonomy" id="192904"/>
    <lineage>
        <taxon>Bacteria</taxon>
        <taxon>Pseudomonadati</taxon>
        <taxon>Bacteroidota</taxon>
        <taxon>Flavobacteriia</taxon>
        <taxon>Flavobacteriales</taxon>
        <taxon>Flavobacteriaceae</taxon>
        <taxon>Kriegella</taxon>
    </lineage>
</organism>
<name>A0A1G9JKT3_9FLAO</name>
<dbReference type="EMBL" id="FNGV01000001">
    <property type="protein sequence ID" value="SDL38021.1"/>
    <property type="molecule type" value="Genomic_DNA"/>
</dbReference>
<dbReference type="AlphaFoldDB" id="A0A1G9JKT3"/>
<evidence type="ECO:0000313" key="1">
    <source>
        <dbReference type="EMBL" id="SDL38021.1"/>
    </source>
</evidence>
<accession>A0A1G9JKT3</accession>
<dbReference type="STRING" id="192904.SAMN04488514_101598"/>